<sequence>MEQAISAAGEVRSIEACRRQIVMQFSQFAEGVTTAVPAPTGHYWHVDVKHETTWYLGCAIQSTTYGASFSLRKTFSDGVPEDTRDRTVRCSVEVRFFWPEQTVVDPRGRKQVLRQYSDRFGATVFADWGGIYAGCNVPLLEGRATSCYAKSVADLIDATASTLRSAFANLPTPPRGLHLTEYVIERMLATGSAQDKTEYARSIGYIDNKRVVVVDGRVVTHRWKDWFEFCDACRRTTPSL</sequence>
<organism evidence="1 2">
    <name type="scientific">Burkholderia territorii</name>
    <dbReference type="NCBI Taxonomy" id="1503055"/>
    <lineage>
        <taxon>Bacteria</taxon>
        <taxon>Pseudomonadati</taxon>
        <taxon>Pseudomonadota</taxon>
        <taxon>Betaproteobacteria</taxon>
        <taxon>Burkholderiales</taxon>
        <taxon>Burkholderiaceae</taxon>
        <taxon>Burkholderia</taxon>
        <taxon>Burkholderia cepacia complex</taxon>
    </lineage>
</organism>
<dbReference type="EMBL" id="LPEQ01000113">
    <property type="protein sequence ID" value="KVV40795.1"/>
    <property type="molecule type" value="Genomic_DNA"/>
</dbReference>
<proteinExistence type="predicted"/>
<dbReference type="Proteomes" id="UP000062317">
    <property type="component" value="Unassembled WGS sequence"/>
</dbReference>
<accession>A0A105V3P6</accession>
<evidence type="ECO:0000313" key="1">
    <source>
        <dbReference type="EMBL" id="KVV40795.1"/>
    </source>
</evidence>
<name>A0A105V3P6_9BURK</name>
<reference evidence="1 2" key="1">
    <citation type="submission" date="2015-11" db="EMBL/GenBank/DDBJ databases">
        <title>Expanding the genomic diversity of Burkholderia species for the development of highly accurate diagnostics.</title>
        <authorList>
            <person name="Sahl J."/>
            <person name="Keim P."/>
            <person name="Wagner D."/>
        </authorList>
    </citation>
    <scope>NUCLEOTIDE SEQUENCE [LARGE SCALE GENOMIC DNA]</scope>
    <source>
        <strain evidence="1 2">MSMB1301WGS</strain>
    </source>
</reference>
<gene>
    <name evidence="1" type="ORF">WT27_12750</name>
</gene>
<dbReference type="AlphaFoldDB" id="A0A105V3P6"/>
<comment type="caution">
    <text evidence="1">The sequence shown here is derived from an EMBL/GenBank/DDBJ whole genome shotgun (WGS) entry which is preliminary data.</text>
</comment>
<protein>
    <submittedName>
        <fullName evidence="1">Uncharacterized protein</fullName>
    </submittedName>
</protein>
<dbReference type="RefSeq" id="WP_060108118.1">
    <property type="nucleotide sequence ID" value="NZ_LPEQ01000113.1"/>
</dbReference>
<keyword evidence="2" id="KW-1185">Reference proteome</keyword>
<evidence type="ECO:0000313" key="2">
    <source>
        <dbReference type="Proteomes" id="UP000062317"/>
    </source>
</evidence>